<gene>
    <name evidence="8" type="ORF">FHR70_001090</name>
</gene>
<keyword evidence="4" id="KW-0597">Phosphoprotein</keyword>
<dbReference type="CDD" id="cd00383">
    <property type="entry name" value="trans_reg_C"/>
    <property type="match status" value="1"/>
</dbReference>
<name>A0A7W4YV53_9HYPH</name>
<dbReference type="PANTHER" id="PTHR48111:SF67">
    <property type="entry name" value="TRANSCRIPTIONAL REGULATORY PROTEIN TCTD"/>
    <property type="match status" value="1"/>
</dbReference>
<dbReference type="Gene3D" id="3.40.50.2300">
    <property type="match status" value="1"/>
</dbReference>
<dbReference type="GO" id="GO:0032993">
    <property type="term" value="C:protein-DNA complex"/>
    <property type="evidence" value="ECO:0007669"/>
    <property type="project" value="TreeGrafter"/>
</dbReference>
<dbReference type="AlphaFoldDB" id="A0A7W4YV53"/>
<keyword evidence="1" id="KW-0805">Transcription regulation</keyword>
<dbReference type="PROSITE" id="PS51755">
    <property type="entry name" value="OMPR_PHOB"/>
    <property type="match status" value="1"/>
</dbReference>
<proteinExistence type="predicted"/>
<dbReference type="SMART" id="SM00448">
    <property type="entry name" value="REC"/>
    <property type="match status" value="1"/>
</dbReference>
<dbReference type="InterPro" id="IPR036388">
    <property type="entry name" value="WH-like_DNA-bd_sf"/>
</dbReference>
<sequence>MRVLLVEDDPLIGRSLARAFEGSGAAIDWTRSGGDALSALRANRYSAVLLDLGLPDKAGLDVLKEMRRSKDETPVLIVTARDDVDIRVAGLDLGADDFIVKPFDFDELSARIRAVVRRHAGHPTSQIRSSEIVLDLAAHEASYKGITQLLPAREFALLQALLERPGAILSRKQLEDALYGWGDEVESNAVDVLIHYIRRKFGNDIIRNVRGVGWMVVK</sequence>
<evidence type="ECO:0000313" key="8">
    <source>
        <dbReference type="EMBL" id="MBB3018050.1"/>
    </source>
</evidence>
<feature type="modified residue" description="4-aspartylphosphate" evidence="4">
    <location>
        <position position="51"/>
    </location>
</feature>
<feature type="DNA-binding region" description="OmpR/PhoB-type" evidence="5">
    <location>
        <begin position="124"/>
        <end position="218"/>
    </location>
</feature>
<evidence type="ECO:0000256" key="2">
    <source>
        <dbReference type="ARBA" id="ARBA00023125"/>
    </source>
</evidence>
<comment type="caution">
    <text evidence="8">The sequence shown here is derived from an EMBL/GenBank/DDBJ whole genome shotgun (WGS) entry which is preliminary data.</text>
</comment>
<dbReference type="SUPFAM" id="SSF52172">
    <property type="entry name" value="CheY-like"/>
    <property type="match status" value="1"/>
</dbReference>
<dbReference type="RefSeq" id="WP_183447831.1">
    <property type="nucleotide sequence ID" value="NZ_JACHWB010000001.1"/>
</dbReference>
<evidence type="ECO:0000256" key="3">
    <source>
        <dbReference type="ARBA" id="ARBA00023163"/>
    </source>
</evidence>
<evidence type="ECO:0000259" key="6">
    <source>
        <dbReference type="PROSITE" id="PS50110"/>
    </source>
</evidence>
<evidence type="ECO:0000256" key="1">
    <source>
        <dbReference type="ARBA" id="ARBA00023015"/>
    </source>
</evidence>
<dbReference type="Pfam" id="PF00072">
    <property type="entry name" value="Response_reg"/>
    <property type="match status" value="1"/>
</dbReference>
<organism evidence="8 9">
    <name type="scientific">Microvirga lupini</name>
    <dbReference type="NCBI Taxonomy" id="420324"/>
    <lineage>
        <taxon>Bacteria</taxon>
        <taxon>Pseudomonadati</taxon>
        <taxon>Pseudomonadota</taxon>
        <taxon>Alphaproteobacteria</taxon>
        <taxon>Hyphomicrobiales</taxon>
        <taxon>Methylobacteriaceae</taxon>
        <taxon>Microvirga</taxon>
    </lineage>
</organism>
<dbReference type="InterPro" id="IPR039420">
    <property type="entry name" value="WalR-like"/>
</dbReference>
<dbReference type="SMART" id="SM00862">
    <property type="entry name" value="Trans_reg_C"/>
    <property type="match status" value="1"/>
</dbReference>
<dbReference type="EMBL" id="JACHWB010000001">
    <property type="protein sequence ID" value="MBB3018050.1"/>
    <property type="molecule type" value="Genomic_DNA"/>
</dbReference>
<dbReference type="GO" id="GO:0000156">
    <property type="term" value="F:phosphorelay response regulator activity"/>
    <property type="evidence" value="ECO:0007669"/>
    <property type="project" value="TreeGrafter"/>
</dbReference>
<dbReference type="GO" id="GO:0005829">
    <property type="term" value="C:cytosol"/>
    <property type="evidence" value="ECO:0007669"/>
    <property type="project" value="TreeGrafter"/>
</dbReference>
<reference evidence="8 9" key="1">
    <citation type="submission" date="2020-08" db="EMBL/GenBank/DDBJ databases">
        <title>The Agave Microbiome: Exploring the role of microbial communities in plant adaptations to desert environments.</title>
        <authorList>
            <person name="Partida-Martinez L.P."/>
        </authorList>
    </citation>
    <scope>NUCLEOTIDE SEQUENCE [LARGE SCALE GENOMIC DNA]</scope>
    <source>
        <strain evidence="8 9">AT3.9</strain>
    </source>
</reference>
<dbReference type="InterPro" id="IPR001867">
    <property type="entry name" value="OmpR/PhoB-type_DNA-bd"/>
</dbReference>
<dbReference type="CDD" id="cd17624">
    <property type="entry name" value="REC_OmpR_PmrA-like"/>
    <property type="match status" value="1"/>
</dbReference>
<evidence type="ECO:0000313" key="9">
    <source>
        <dbReference type="Proteomes" id="UP000532010"/>
    </source>
</evidence>
<keyword evidence="3" id="KW-0804">Transcription</keyword>
<dbReference type="PROSITE" id="PS50110">
    <property type="entry name" value="RESPONSE_REGULATORY"/>
    <property type="match status" value="1"/>
</dbReference>
<evidence type="ECO:0000256" key="4">
    <source>
        <dbReference type="PROSITE-ProRule" id="PRU00169"/>
    </source>
</evidence>
<feature type="domain" description="OmpR/PhoB-type" evidence="7">
    <location>
        <begin position="124"/>
        <end position="218"/>
    </location>
</feature>
<dbReference type="Proteomes" id="UP000532010">
    <property type="component" value="Unassembled WGS sequence"/>
</dbReference>
<accession>A0A7W4YV53</accession>
<keyword evidence="9" id="KW-1185">Reference proteome</keyword>
<dbReference type="PANTHER" id="PTHR48111">
    <property type="entry name" value="REGULATOR OF RPOS"/>
    <property type="match status" value="1"/>
</dbReference>
<dbReference type="Gene3D" id="1.10.10.10">
    <property type="entry name" value="Winged helix-like DNA-binding domain superfamily/Winged helix DNA-binding domain"/>
    <property type="match status" value="1"/>
</dbReference>
<protein>
    <submittedName>
        <fullName evidence="8">DNA-binding response OmpR family regulator</fullName>
    </submittedName>
</protein>
<dbReference type="InterPro" id="IPR011006">
    <property type="entry name" value="CheY-like_superfamily"/>
</dbReference>
<evidence type="ECO:0000256" key="5">
    <source>
        <dbReference type="PROSITE-ProRule" id="PRU01091"/>
    </source>
</evidence>
<keyword evidence="2 5" id="KW-0238">DNA-binding</keyword>
<dbReference type="GO" id="GO:0006355">
    <property type="term" value="P:regulation of DNA-templated transcription"/>
    <property type="evidence" value="ECO:0007669"/>
    <property type="project" value="InterPro"/>
</dbReference>
<evidence type="ECO:0000259" key="7">
    <source>
        <dbReference type="PROSITE" id="PS51755"/>
    </source>
</evidence>
<dbReference type="GO" id="GO:0000976">
    <property type="term" value="F:transcription cis-regulatory region binding"/>
    <property type="evidence" value="ECO:0007669"/>
    <property type="project" value="TreeGrafter"/>
</dbReference>
<feature type="domain" description="Response regulatory" evidence="6">
    <location>
        <begin position="2"/>
        <end position="116"/>
    </location>
</feature>
<dbReference type="Pfam" id="PF00486">
    <property type="entry name" value="Trans_reg_C"/>
    <property type="match status" value="1"/>
</dbReference>
<dbReference type="Gene3D" id="6.10.250.690">
    <property type="match status" value="1"/>
</dbReference>
<dbReference type="InterPro" id="IPR001789">
    <property type="entry name" value="Sig_transdc_resp-reg_receiver"/>
</dbReference>